<proteinExistence type="predicted"/>
<name>A0ABN7NUT6_TIMPD</name>
<sequence>MPLSDNTELVKGKASNESSGVITAIANQVARLEPGSKPPIILLENDNRCIQAWSEVLVLVTAGTLETRKEI</sequence>
<organism evidence="1 2">
    <name type="scientific">Timema podura</name>
    <name type="common">Walking stick</name>
    <dbReference type="NCBI Taxonomy" id="61482"/>
    <lineage>
        <taxon>Eukaryota</taxon>
        <taxon>Metazoa</taxon>
        <taxon>Ecdysozoa</taxon>
        <taxon>Arthropoda</taxon>
        <taxon>Hexapoda</taxon>
        <taxon>Insecta</taxon>
        <taxon>Pterygota</taxon>
        <taxon>Neoptera</taxon>
        <taxon>Polyneoptera</taxon>
        <taxon>Phasmatodea</taxon>
        <taxon>Timematodea</taxon>
        <taxon>Timematoidea</taxon>
        <taxon>Timematidae</taxon>
        <taxon>Timema</taxon>
    </lineage>
</organism>
<keyword evidence="2" id="KW-1185">Reference proteome</keyword>
<evidence type="ECO:0000313" key="1">
    <source>
        <dbReference type="EMBL" id="CAG2059534.1"/>
    </source>
</evidence>
<dbReference type="InterPro" id="IPR024135">
    <property type="entry name" value="LAMTOR5"/>
</dbReference>
<dbReference type="Gene3D" id="3.30.450.30">
    <property type="entry name" value="Dynein light chain 2a, cytoplasmic"/>
    <property type="match status" value="1"/>
</dbReference>
<accession>A0ABN7NUT6</accession>
<evidence type="ECO:0000313" key="2">
    <source>
        <dbReference type="Proteomes" id="UP001153148"/>
    </source>
</evidence>
<dbReference type="Pfam" id="PF16672">
    <property type="entry name" value="LAMTOR5"/>
    <property type="match status" value="1"/>
</dbReference>
<reference evidence="1" key="1">
    <citation type="submission" date="2021-03" db="EMBL/GenBank/DDBJ databases">
        <authorList>
            <person name="Tran Van P."/>
        </authorList>
    </citation>
    <scope>NUCLEOTIDE SEQUENCE</scope>
</reference>
<protein>
    <submittedName>
        <fullName evidence="1">Uncharacterized protein</fullName>
    </submittedName>
</protein>
<dbReference type="EMBL" id="CAJPIN010009832">
    <property type="protein sequence ID" value="CAG2059534.1"/>
    <property type="molecule type" value="Genomic_DNA"/>
</dbReference>
<dbReference type="Proteomes" id="UP001153148">
    <property type="component" value="Unassembled WGS sequence"/>
</dbReference>
<gene>
    <name evidence="1" type="ORF">TPAB3V08_LOCUS6496</name>
</gene>
<comment type="caution">
    <text evidence="1">The sequence shown here is derived from an EMBL/GenBank/DDBJ whole genome shotgun (WGS) entry which is preliminary data.</text>
</comment>